<name>A0ABS5L1E8_9ACTN</name>
<evidence type="ECO:0000313" key="4">
    <source>
        <dbReference type="Proteomes" id="UP000730482"/>
    </source>
</evidence>
<sequence length="543" mass="58058">MSVAILQHGPDRRAKPSGTSADRPGMVARPDRNRRIVFWAVAVLASILLFIALYEQARTVSAHSDGAGFVLQAQDILHGNLLLHGWTVSDVTFYTTELPEYMLVELVRGVNDATVATASALTYTIIVILSVIAATGGSTGRERWIRGGLVVAALIAPATTAPVEGTLLTSPDHFGTAVPILAAFIVLDRIGKRRAVPYVIGAMLAVFGMGDQLVLLVGAIPLAIVCAVRCRRPGPERRFDATLAICAAAAVPVSLVLVRLVHALGGYTSINPQFTLIDVTDITTHATLTAKCMLTLYSADPAGLPPGFKLAMVCYHLVAVAIAGYGVVFVLRRLGRHTRLEEAMAVGVVVNLAAFMFTTMSTGDVFMGREIAMVLPLGTVLAARVVGSRLARIRRSQLGVACCVALSAMSLTVHATEPSVQAEGHDVGSWLRAHKLSHGLGGYWRASVITMSTGGRVQVRAVVSDGRKVAGDLWESKTQWYSQRSTTANFVVIDPRPEMAGYGTEAEAVATFGKPKERVVLDDGIVLVWDHNIMTDLKHLKRS</sequence>
<feature type="region of interest" description="Disordered" evidence="1">
    <location>
        <begin position="1"/>
        <end position="27"/>
    </location>
</feature>
<dbReference type="RefSeq" id="WP_212017114.1">
    <property type="nucleotide sequence ID" value="NZ_JAAFYZ010000164.1"/>
</dbReference>
<dbReference type="EMBL" id="JAAFYZ010000164">
    <property type="protein sequence ID" value="MBS2551970.1"/>
    <property type="molecule type" value="Genomic_DNA"/>
</dbReference>
<feature type="transmembrane region" description="Helical" evidence="2">
    <location>
        <begin position="239"/>
        <end position="261"/>
    </location>
</feature>
<evidence type="ECO:0000256" key="1">
    <source>
        <dbReference type="SAM" id="MobiDB-lite"/>
    </source>
</evidence>
<feature type="transmembrane region" description="Helical" evidence="2">
    <location>
        <begin position="113"/>
        <end position="132"/>
    </location>
</feature>
<feature type="transmembrane region" description="Helical" evidence="2">
    <location>
        <begin position="36"/>
        <end position="54"/>
    </location>
</feature>
<keyword evidence="2" id="KW-1133">Transmembrane helix</keyword>
<proteinExistence type="predicted"/>
<evidence type="ECO:0008006" key="5">
    <source>
        <dbReference type="Google" id="ProtNLM"/>
    </source>
</evidence>
<evidence type="ECO:0000256" key="2">
    <source>
        <dbReference type="SAM" id="Phobius"/>
    </source>
</evidence>
<feature type="transmembrane region" description="Helical" evidence="2">
    <location>
        <begin position="343"/>
        <end position="360"/>
    </location>
</feature>
<comment type="caution">
    <text evidence="3">The sequence shown here is derived from an EMBL/GenBank/DDBJ whole genome shotgun (WGS) entry which is preliminary data.</text>
</comment>
<feature type="transmembrane region" description="Helical" evidence="2">
    <location>
        <begin position="366"/>
        <end position="386"/>
    </location>
</feature>
<organism evidence="3 4">
    <name type="scientific">Catenulispora pinistramenti</name>
    <dbReference type="NCBI Taxonomy" id="2705254"/>
    <lineage>
        <taxon>Bacteria</taxon>
        <taxon>Bacillati</taxon>
        <taxon>Actinomycetota</taxon>
        <taxon>Actinomycetes</taxon>
        <taxon>Catenulisporales</taxon>
        <taxon>Catenulisporaceae</taxon>
        <taxon>Catenulispora</taxon>
    </lineage>
</organism>
<feature type="transmembrane region" description="Helical" evidence="2">
    <location>
        <begin position="310"/>
        <end position="331"/>
    </location>
</feature>
<accession>A0ABS5L1E8</accession>
<reference evidence="3 4" key="1">
    <citation type="submission" date="2020-02" db="EMBL/GenBank/DDBJ databases">
        <title>Acidophilic actinobacteria isolated from forest soil.</title>
        <authorList>
            <person name="Golinska P."/>
        </authorList>
    </citation>
    <scope>NUCLEOTIDE SEQUENCE [LARGE SCALE GENOMIC DNA]</scope>
    <source>
        <strain evidence="3 4">NL8</strain>
    </source>
</reference>
<feature type="transmembrane region" description="Helical" evidence="2">
    <location>
        <begin position="198"/>
        <end position="227"/>
    </location>
</feature>
<feature type="transmembrane region" description="Helical" evidence="2">
    <location>
        <begin position="144"/>
        <end position="163"/>
    </location>
</feature>
<dbReference type="Proteomes" id="UP000730482">
    <property type="component" value="Unassembled WGS sequence"/>
</dbReference>
<keyword evidence="2" id="KW-0472">Membrane</keyword>
<gene>
    <name evidence="3" type="ORF">KGQ19_34410</name>
</gene>
<evidence type="ECO:0000313" key="3">
    <source>
        <dbReference type="EMBL" id="MBS2551970.1"/>
    </source>
</evidence>
<keyword evidence="4" id="KW-1185">Reference proteome</keyword>
<protein>
    <recommendedName>
        <fullName evidence="5">Glycosyltransferase RgtA/B/C/D-like domain-containing protein</fullName>
    </recommendedName>
</protein>
<keyword evidence="2" id="KW-0812">Transmembrane</keyword>